<comment type="caution">
    <text evidence="11">The sequence shown here is derived from an EMBL/GenBank/DDBJ whole genome shotgun (WGS) entry which is preliminary data.</text>
</comment>
<evidence type="ECO:0000256" key="3">
    <source>
        <dbReference type="ARBA" id="ARBA00022763"/>
    </source>
</evidence>
<keyword evidence="1" id="KW-0540">Nuclease</keyword>
<dbReference type="OrthoDB" id="442932at2"/>
<dbReference type="Gene3D" id="3.40.50.300">
    <property type="entry name" value="P-loop containing nucleotide triphosphate hydrolases"/>
    <property type="match status" value="1"/>
</dbReference>
<keyword evidence="5" id="KW-0347">Helicase</keyword>
<organism evidence="11 12">
    <name type="scientific">Geodermatophilus normandii</name>
    <dbReference type="NCBI Taxonomy" id="1137989"/>
    <lineage>
        <taxon>Bacteria</taxon>
        <taxon>Bacillati</taxon>
        <taxon>Actinomycetota</taxon>
        <taxon>Actinomycetes</taxon>
        <taxon>Geodermatophilales</taxon>
        <taxon>Geodermatophilaceae</taxon>
        <taxon>Geodermatophilus</taxon>
    </lineage>
</organism>
<keyword evidence="9" id="KW-0234">DNA repair</keyword>
<dbReference type="PANTHER" id="PTHR30591:SF1">
    <property type="entry name" value="RECBCD ENZYME SUBUNIT RECC"/>
    <property type="match status" value="1"/>
</dbReference>
<evidence type="ECO:0000313" key="12">
    <source>
        <dbReference type="Proteomes" id="UP000246661"/>
    </source>
</evidence>
<name>A0A317QII7_9ACTN</name>
<dbReference type="Pfam" id="PF12705">
    <property type="entry name" value="PDDEXK_1"/>
    <property type="match status" value="1"/>
</dbReference>
<keyword evidence="4" id="KW-0378">Hydrolase</keyword>
<evidence type="ECO:0000256" key="2">
    <source>
        <dbReference type="ARBA" id="ARBA00022741"/>
    </source>
</evidence>
<dbReference type="GO" id="GO:0005524">
    <property type="term" value="F:ATP binding"/>
    <property type="evidence" value="ECO:0007669"/>
    <property type="project" value="UniProtKB-KW"/>
</dbReference>
<keyword evidence="3" id="KW-0227">DNA damage</keyword>
<evidence type="ECO:0000313" key="11">
    <source>
        <dbReference type="EMBL" id="PWW23488.1"/>
    </source>
</evidence>
<accession>A0A317QII7</accession>
<dbReference type="GO" id="GO:0003677">
    <property type="term" value="F:DNA binding"/>
    <property type="evidence" value="ECO:0007669"/>
    <property type="project" value="UniProtKB-KW"/>
</dbReference>
<evidence type="ECO:0000256" key="7">
    <source>
        <dbReference type="ARBA" id="ARBA00022840"/>
    </source>
</evidence>
<dbReference type="AlphaFoldDB" id="A0A317QII7"/>
<keyword evidence="6" id="KW-0269">Exonuclease</keyword>
<keyword evidence="12" id="KW-1185">Reference proteome</keyword>
<dbReference type="Gene3D" id="3.90.320.10">
    <property type="match status" value="1"/>
</dbReference>
<keyword evidence="8" id="KW-0238">DNA-binding</keyword>
<dbReference type="SUPFAM" id="SSF52540">
    <property type="entry name" value="P-loop containing nucleoside triphosphate hydrolases"/>
    <property type="match status" value="1"/>
</dbReference>
<dbReference type="GO" id="GO:0004386">
    <property type="term" value="F:helicase activity"/>
    <property type="evidence" value="ECO:0007669"/>
    <property type="project" value="UniProtKB-KW"/>
</dbReference>
<evidence type="ECO:0000256" key="4">
    <source>
        <dbReference type="ARBA" id="ARBA00022801"/>
    </source>
</evidence>
<dbReference type="InterPro" id="IPR027417">
    <property type="entry name" value="P-loop_NTPase"/>
</dbReference>
<reference evidence="12" key="1">
    <citation type="submission" date="2018-05" db="EMBL/GenBank/DDBJ databases">
        <authorList>
            <person name="Klenk H.-P."/>
            <person name="Huntemann M."/>
            <person name="Clum A."/>
            <person name="Pillay M."/>
            <person name="Palaniappan K."/>
            <person name="Varghese N."/>
            <person name="Mikhailova N."/>
            <person name="Stamatis D."/>
            <person name="Reddy T."/>
            <person name="Daum C."/>
            <person name="Shapiro N."/>
            <person name="Ivanova N."/>
            <person name="Kyrpides N."/>
            <person name="Woyke T."/>
        </authorList>
    </citation>
    <scope>NUCLEOTIDE SEQUENCE [LARGE SCALE GENOMIC DNA]</scope>
    <source>
        <strain evidence="12">DSM 45417</strain>
    </source>
</reference>
<dbReference type="GO" id="GO:0006310">
    <property type="term" value="P:DNA recombination"/>
    <property type="evidence" value="ECO:0007669"/>
    <property type="project" value="TreeGrafter"/>
</dbReference>
<keyword evidence="7" id="KW-0067">ATP-binding</keyword>
<dbReference type="InterPro" id="IPR011604">
    <property type="entry name" value="PDDEXK-like_dom_sf"/>
</dbReference>
<evidence type="ECO:0000256" key="5">
    <source>
        <dbReference type="ARBA" id="ARBA00022806"/>
    </source>
</evidence>
<evidence type="ECO:0000256" key="9">
    <source>
        <dbReference type="ARBA" id="ARBA00023204"/>
    </source>
</evidence>
<dbReference type="GO" id="GO:0004527">
    <property type="term" value="F:exonuclease activity"/>
    <property type="evidence" value="ECO:0007669"/>
    <property type="project" value="UniProtKB-KW"/>
</dbReference>
<sequence length="1026" mass="110512">MTAYGRAALEELRDVVRDLKAGDPLAPVTVLMPNNIAGIVARRFVAQGLDEHHRGIAALFPTTAVRLAERLAAPALHPRRPATAPVVAAAWRMALKDGGVFAPVADHPATVQALVRAGQELRDLDDDGLDAVARSFSLGPDLVRLHRDVRAALAPSWYDETDLLRTAARICLERPERAAEAGAVVLYLPQSLTRSEAEFIRALAGSAPLHTVVALTGDDKADAAVHRSLDRIGVAAPAAPQAPVASRVLTASDADDEVRCVVREVVGKLRTTRAHRVAVLYTAADPYARLLHEHLAAAGITVNGPGTRPVHERSIARAFLELLDLAKDEVPRADLFRALAAAPMRTPGGTRVPVSRWERISRSAGVVQGTDWDERLRRYIEDERHRLVAARAGDAPPGVLDGISAHIADAEALRAFAAHLRGELHRGFRLVSWRDLSGWALELLHALIGEPDELTALPREEQYAAAALERSLRGLEPLDGFGTAAGLTALRETLGSELEGALPRAGRFGDGVLVAPVSAAVGLDLDAVFVVGLAEGVFPGRLREDPLLPERAREASAGQLLGSRERVDSSRRHLLAAFAAAPEVVASFPRGDLRTKGRHLPSRWLLPSLRVLSGEPGLAATEWESTRIDGLTTSPSFAGSLLSTGSPACEQEWRTQAASAGVVLDDAVVDAAQDVLTNRGSGRFTRFDGDLTHVADGLPDFADGVRSVAPTALEQYVDCPHSYFIRRLLRIEPVEQPEDLLDISPADLGTLMHEAFDGLVKEYEGRLPGHGEPWSDEQRQRLAGIAADLAERFTAEGRTGHPRLWQRTLARIQADLQAMLAADDVWRAEHRARVVTSELHFGVDGTAPVAIRLPDGRTVLMRGSADKVDVGEDGTLFVTDIKSGSSKRFTGLGPDDPLLGGSKLQLPVYAHAARAAHGDEDTVVEAAYWFVGRHKDRMAVPLSDDVEQLYAETVQTIVSGIRSGLFPARPPRDADVTYVQCRYCNSDGIGYGTGRARWESIRHDPRLSALVALVKPLPSTDDGADA</sequence>
<protein>
    <submittedName>
        <fullName evidence="11">PD-(D/E)XK nuclease superfamily protein</fullName>
    </submittedName>
</protein>
<dbReference type="PANTHER" id="PTHR30591">
    <property type="entry name" value="RECBCD ENZYME SUBUNIT RECC"/>
    <property type="match status" value="1"/>
</dbReference>
<keyword evidence="2" id="KW-0547">Nucleotide-binding</keyword>
<evidence type="ECO:0000256" key="8">
    <source>
        <dbReference type="ARBA" id="ARBA00023125"/>
    </source>
</evidence>
<evidence type="ECO:0000256" key="1">
    <source>
        <dbReference type="ARBA" id="ARBA00022722"/>
    </source>
</evidence>
<dbReference type="Proteomes" id="UP000246661">
    <property type="component" value="Unassembled WGS sequence"/>
</dbReference>
<evidence type="ECO:0000259" key="10">
    <source>
        <dbReference type="Pfam" id="PF12705"/>
    </source>
</evidence>
<dbReference type="RefSeq" id="WP_110005887.1">
    <property type="nucleotide sequence ID" value="NZ_QGTX01000001.1"/>
</dbReference>
<evidence type="ECO:0000256" key="6">
    <source>
        <dbReference type="ARBA" id="ARBA00022839"/>
    </source>
</evidence>
<dbReference type="GO" id="GO:0006281">
    <property type="term" value="P:DNA repair"/>
    <property type="evidence" value="ECO:0007669"/>
    <property type="project" value="UniProtKB-KW"/>
</dbReference>
<gene>
    <name evidence="11" type="ORF">JD79_02662</name>
</gene>
<feature type="domain" description="PD-(D/E)XK endonuclease-like" evidence="10">
    <location>
        <begin position="708"/>
        <end position="985"/>
    </location>
</feature>
<dbReference type="Gene3D" id="1.10.486.10">
    <property type="entry name" value="PCRA, domain 4"/>
    <property type="match status" value="1"/>
</dbReference>
<dbReference type="EMBL" id="QGTX01000001">
    <property type="protein sequence ID" value="PWW23488.1"/>
    <property type="molecule type" value="Genomic_DNA"/>
</dbReference>
<proteinExistence type="predicted"/>
<dbReference type="InterPro" id="IPR038726">
    <property type="entry name" value="PDDEXK_AddAB-type"/>
</dbReference>